<accession>A0AAV1PJR6</accession>
<name>A0AAV1PJR6_SCOSC</name>
<evidence type="ECO:0000313" key="3">
    <source>
        <dbReference type="Proteomes" id="UP001314229"/>
    </source>
</evidence>
<keyword evidence="3" id="KW-1185">Reference proteome</keyword>
<sequence length="144" mass="15761">MRTPIISTAQSGYQHGFHQSNSKAFVLCMIQSQLGLYWGPVVMLPVCGFKWTRSTLVMCVPDVVQSRGPVASITADLRDQAVGLDQSHLQHSSGEASLSEGPLHRRTQSPPEQPRESVSVNESPSEACEHLELKCTSGYYSLSD</sequence>
<protein>
    <submittedName>
        <fullName evidence="2">Uncharacterized protein</fullName>
    </submittedName>
</protein>
<gene>
    <name evidence="2" type="ORF">FSCOSCO3_A030819</name>
</gene>
<comment type="caution">
    <text evidence="2">The sequence shown here is derived from an EMBL/GenBank/DDBJ whole genome shotgun (WGS) entry which is preliminary data.</text>
</comment>
<evidence type="ECO:0000313" key="2">
    <source>
        <dbReference type="EMBL" id="CAK6971500.1"/>
    </source>
</evidence>
<feature type="compositionally biased region" description="Polar residues" evidence="1">
    <location>
        <begin position="87"/>
        <end position="96"/>
    </location>
</feature>
<proteinExistence type="predicted"/>
<dbReference type="AlphaFoldDB" id="A0AAV1PJR6"/>
<reference evidence="2 3" key="1">
    <citation type="submission" date="2024-01" db="EMBL/GenBank/DDBJ databases">
        <authorList>
            <person name="Alioto T."/>
            <person name="Alioto T."/>
            <person name="Gomez Garrido J."/>
        </authorList>
    </citation>
    <scope>NUCLEOTIDE SEQUENCE [LARGE SCALE GENOMIC DNA]</scope>
</reference>
<feature type="region of interest" description="Disordered" evidence="1">
    <location>
        <begin position="84"/>
        <end position="125"/>
    </location>
</feature>
<dbReference type="Proteomes" id="UP001314229">
    <property type="component" value="Unassembled WGS sequence"/>
</dbReference>
<evidence type="ECO:0000256" key="1">
    <source>
        <dbReference type="SAM" id="MobiDB-lite"/>
    </source>
</evidence>
<organism evidence="2 3">
    <name type="scientific">Scomber scombrus</name>
    <name type="common">Atlantic mackerel</name>
    <name type="synonym">Scomber vernalis</name>
    <dbReference type="NCBI Taxonomy" id="13677"/>
    <lineage>
        <taxon>Eukaryota</taxon>
        <taxon>Metazoa</taxon>
        <taxon>Chordata</taxon>
        <taxon>Craniata</taxon>
        <taxon>Vertebrata</taxon>
        <taxon>Euteleostomi</taxon>
        <taxon>Actinopterygii</taxon>
        <taxon>Neopterygii</taxon>
        <taxon>Teleostei</taxon>
        <taxon>Neoteleostei</taxon>
        <taxon>Acanthomorphata</taxon>
        <taxon>Pelagiaria</taxon>
        <taxon>Scombriformes</taxon>
        <taxon>Scombridae</taxon>
        <taxon>Scomber</taxon>
    </lineage>
</organism>
<dbReference type="EMBL" id="CAWUFR010000178">
    <property type="protein sequence ID" value="CAK6971500.1"/>
    <property type="molecule type" value="Genomic_DNA"/>
</dbReference>